<dbReference type="Proteomes" id="UP001175227">
    <property type="component" value="Unassembled WGS sequence"/>
</dbReference>
<organism evidence="1 2">
    <name type="scientific">Armillaria novae-zelandiae</name>
    <dbReference type="NCBI Taxonomy" id="153914"/>
    <lineage>
        <taxon>Eukaryota</taxon>
        <taxon>Fungi</taxon>
        <taxon>Dikarya</taxon>
        <taxon>Basidiomycota</taxon>
        <taxon>Agaricomycotina</taxon>
        <taxon>Agaricomycetes</taxon>
        <taxon>Agaricomycetidae</taxon>
        <taxon>Agaricales</taxon>
        <taxon>Marasmiineae</taxon>
        <taxon>Physalacriaceae</taxon>
        <taxon>Armillaria</taxon>
    </lineage>
</organism>
<keyword evidence="2" id="KW-1185">Reference proteome</keyword>
<evidence type="ECO:0000313" key="1">
    <source>
        <dbReference type="EMBL" id="KAK0489391.1"/>
    </source>
</evidence>
<sequence>MTTILVEQVNNSWAELCYSVNRMLQAGNGDPHCIQLQMNDLTLWEQYWTEVHLYNQAYFSDEYVTIINTGLDSMRSSLTVALFISNDPPTHPPLLQPKSKVFYTAAWLADLFGTHPQMVTHHQQCAGLKGTRQAPFQTVVDANGQEHQIHRPTRPEMSDISNEELDKLLNGINYSVPGANSMWHHDGNHRGLHLLFTAKAVNMPVGLIRWKMLLHIFVDGKTRVITNIHWMENYRGVLSNPYIWGQ</sequence>
<dbReference type="EMBL" id="JAUEPR010000002">
    <property type="protein sequence ID" value="KAK0489391.1"/>
    <property type="molecule type" value="Genomic_DNA"/>
</dbReference>
<gene>
    <name evidence="1" type="ORF">IW261DRAFT_1414742</name>
</gene>
<name>A0AA39PS62_9AGAR</name>
<proteinExistence type="predicted"/>
<accession>A0AA39PS62</accession>
<comment type="caution">
    <text evidence="1">The sequence shown here is derived from an EMBL/GenBank/DDBJ whole genome shotgun (WGS) entry which is preliminary data.</text>
</comment>
<dbReference type="AlphaFoldDB" id="A0AA39PS62"/>
<evidence type="ECO:0000313" key="2">
    <source>
        <dbReference type="Proteomes" id="UP001175227"/>
    </source>
</evidence>
<reference evidence="1" key="1">
    <citation type="submission" date="2023-06" db="EMBL/GenBank/DDBJ databases">
        <authorList>
            <consortium name="Lawrence Berkeley National Laboratory"/>
            <person name="Ahrendt S."/>
            <person name="Sahu N."/>
            <person name="Indic B."/>
            <person name="Wong-Bajracharya J."/>
            <person name="Merenyi Z."/>
            <person name="Ke H.-M."/>
            <person name="Monk M."/>
            <person name="Kocsube S."/>
            <person name="Drula E."/>
            <person name="Lipzen A."/>
            <person name="Balint B."/>
            <person name="Henrissat B."/>
            <person name="Andreopoulos B."/>
            <person name="Martin F.M."/>
            <person name="Harder C.B."/>
            <person name="Rigling D."/>
            <person name="Ford K.L."/>
            <person name="Foster G.D."/>
            <person name="Pangilinan J."/>
            <person name="Papanicolaou A."/>
            <person name="Barry K."/>
            <person name="LaButti K."/>
            <person name="Viragh M."/>
            <person name="Koriabine M."/>
            <person name="Yan M."/>
            <person name="Riley R."/>
            <person name="Champramary S."/>
            <person name="Plett K.L."/>
            <person name="Tsai I.J."/>
            <person name="Slot J."/>
            <person name="Sipos G."/>
            <person name="Plett J."/>
            <person name="Nagy L.G."/>
            <person name="Grigoriev I.V."/>
        </authorList>
    </citation>
    <scope>NUCLEOTIDE SEQUENCE</scope>
    <source>
        <strain evidence="1">ICMP 16352</strain>
    </source>
</reference>
<protein>
    <submittedName>
        <fullName evidence="1">Uncharacterized protein</fullName>
    </submittedName>
</protein>